<proteinExistence type="predicted"/>
<dbReference type="AlphaFoldDB" id="A0A1I7V024"/>
<dbReference type="GO" id="GO:0000271">
    <property type="term" value="P:polysaccharide biosynthetic process"/>
    <property type="evidence" value="ECO:0007669"/>
    <property type="project" value="TreeGrafter"/>
</dbReference>
<name>A0A1I7V024_9PELO</name>
<accession>A0A1I7V024</accession>
<dbReference type="Pfam" id="PF19040">
    <property type="entry name" value="SGNH"/>
    <property type="match status" value="1"/>
</dbReference>
<dbReference type="WBParaSite" id="Csp11.Scaffold630.g21054.t2">
    <property type="protein sequence ID" value="Csp11.Scaffold630.g21054.t2"/>
    <property type="gene ID" value="Csp11.Scaffold630.g21054"/>
</dbReference>
<keyword evidence="2" id="KW-1185">Reference proteome</keyword>
<feature type="domain" description="SGNH" evidence="1">
    <location>
        <begin position="8"/>
        <end position="163"/>
    </location>
</feature>
<dbReference type="PANTHER" id="PTHR23028">
    <property type="entry name" value="ACETYLTRANSFERASE"/>
    <property type="match status" value="1"/>
</dbReference>
<organism evidence="2 3">
    <name type="scientific">Caenorhabditis tropicalis</name>
    <dbReference type="NCBI Taxonomy" id="1561998"/>
    <lineage>
        <taxon>Eukaryota</taxon>
        <taxon>Metazoa</taxon>
        <taxon>Ecdysozoa</taxon>
        <taxon>Nematoda</taxon>
        <taxon>Chromadorea</taxon>
        <taxon>Rhabditida</taxon>
        <taxon>Rhabditina</taxon>
        <taxon>Rhabditomorpha</taxon>
        <taxon>Rhabditoidea</taxon>
        <taxon>Rhabditidae</taxon>
        <taxon>Peloderinae</taxon>
        <taxon>Caenorhabditis</taxon>
    </lineage>
</organism>
<dbReference type="InterPro" id="IPR043968">
    <property type="entry name" value="SGNH"/>
</dbReference>
<evidence type="ECO:0000259" key="1">
    <source>
        <dbReference type="Pfam" id="PF19040"/>
    </source>
</evidence>
<reference evidence="3" key="1">
    <citation type="submission" date="2016-11" db="UniProtKB">
        <authorList>
            <consortium name="WormBaseParasite"/>
        </authorList>
    </citation>
    <scope>IDENTIFICATION</scope>
</reference>
<dbReference type="PANTHER" id="PTHR23028:SF132">
    <property type="entry name" value="ACYL_TRANSF_3 DOMAIN-CONTAINING PROTEIN"/>
    <property type="match status" value="1"/>
</dbReference>
<dbReference type="Proteomes" id="UP000095282">
    <property type="component" value="Unplaced"/>
</dbReference>
<dbReference type="GO" id="GO:0016020">
    <property type="term" value="C:membrane"/>
    <property type="evidence" value="ECO:0007669"/>
    <property type="project" value="TreeGrafter"/>
</dbReference>
<evidence type="ECO:0000313" key="3">
    <source>
        <dbReference type="WBParaSite" id="Csp11.Scaffold630.g21054.t2"/>
    </source>
</evidence>
<protein>
    <submittedName>
        <fullName evidence="3">SGNH domain-containing protein</fullName>
    </submittedName>
</protein>
<sequence length="169" mass="19910">MFKQIMPKENPDYAFLMSRFLDTGNPFQNGVTRLEDDLIYRGMKTVIDIFVKSVKKKLFVFVQTPEILPSNIEKIVENVKNGNDLVEFDKSFVLLNHTMARMRYERLISECDKCESIIYDSLFWNTTTKTWRFYDEKNSGLSYVTTAKHLSFHGLELVRPIFRDICNKV</sequence>
<dbReference type="InterPro" id="IPR050879">
    <property type="entry name" value="Acyltransferase_3"/>
</dbReference>
<evidence type="ECO:0000313" key="2">
    <source>
        <dbReference type="Proteomes" id="UP000095282"/>
    </source>
</evidence>